<dbReference type="PANTHER" id="PTHR28584">
    <property type="entry name" value="FAMILY WITH SEQUENCE SIMILARITY 228 MEMBER A"/>
    <property type="match status" value="1"/>
</dbReference>
<dbReference type="EMBL" id="PYSW02000010">
    <property type="protein sequence ID" value="KAG2388479.1"/>
    <property type="molecule type" value="Genomic_DNA"/>
</dbReference>
<feature type="region of interest" description="Disordered" evidence="2">
    <location>
        <begin position="347"/>
        <end position="371"/>
    </location>
</feature>
<organism evidence="3 4">
    <name type="scientific">Naegleria lovaniensis</name>
    <name type="common">Amoeba</name>
    <dbReference type="NCBI Taxonomy" id="51637"/>
    <lineage>
        <taxon>Eukaryota</taxon>
        <taxon>Discoba</taxon>
        <taxon>Heterolobosea</taxon>
        <taxon>Tetramitia</taxon>
        <taxon>Eutetramitia</taxon>
        <taxon>Vahlkampfiidae</taxon>
        <taxon>Naegleria</taxon>
    </lineage>
</organism>
<proteinExistence type="inferred from homology"/>
<name>A0AA88KNW5_NAELO</name>
<feature type="region of interest" description="Disordered" evidence="2">
    <location>
        <begin position="69"/>
        <end position="91"/>
    </location>
</feature>
<dbReference type="InterPro" id="IPR040046">
    <property type="entry name" value="FAM228"/>
</dbReference>
<dbReference type="GeneID" id="68093105"/>
<evidence type="ECO:0000313" key="3">
    <source>
        <dbReference type="EMBL" id="KAG2388479.1"/>
    </source>
</evidence>
<evidence type="ECO:0000313" key="4">
    <source>
        <dbReference type="Proteomes" id="UP000816034"/>
    </source>
</evidence>
<dbReference type="Proteomes" id="UP000816034">
    <property type="component" value="Unassembled WGS sequence"/>
</dbReference>
<dbReference type="AlphaFoldDB" id="A0AA88KNW5"/>
<protein>
    <submittedName>
        <fullName evidence="3">Uncharacterized protein</fullName>
    </submittedName>
</protein>
<feature type="region of interest" description="Disordered" evidence="2">
    <location>
        <begin position="1"/>
        <end position="34"/>
    </location>
</feature>
<feature type="compositionally biased region" description="Low complexity" evidence="2">
    <location>
        <begin position="9"/>
        <end position="34"/>
    </location>
</feature>
<feature type="compositionally biased region" description="Low complexity" evidence="2">
    <location>
        <begin position="69"/>
        <end position="83"/>
    </location>
</feature>
<evidence type="ECO:0000256" key="2">
    <source>
        <dbReference type="SAM" id="MobiDB-lite"/>
    </source>
</evidence>
<comment type="similarity">
    <text evidence="1">Belongs to the FAM228 family.</text>
</comment>
<dbReference type="RefSeq" id="XP_044552471.1">
    <property type="nucleotide sequence ID" value="XM_044696289.1"/>
</dbReference>
<keyword evidence="4" id="KW-1185">Reference proteome</keyword>
<comment type="caution">
    <text evidence="3">The sequence shown here is derived from an EMBL/GenBank/DDBJ whole genome shotgun (WGS) entry which is preliminary data.</text>
</comment>
<accession>A0AA88KNW5</accession>
<dbReference type="PANTHER" id="PTHR28584:SF1">
    <property type="entry name" value="PROTEIN FAM228B"/>
    <property type="match status" value="1"/>
</dbReference>
<sequence>MKKADTKVASSAFSNNNSSADNISTTSAATSSTPSQLFVHDLSLYKELIESISVPEDYYDDEEQCECLQQQRDSSSSVQSEQKSTCKNTGPLNKIITREEKQKLELKREAKKQETEAYFQKIKETTTKLRNKKHEESEKRFQELWNDILEERETFLKDLNEKLEAYHEGDERKRQQIYEEWCEKVFDPIQNQIDDHLSKLPFEEIKRKKRLKFEEYLNKLNHKHKNNGGVFRDIVLEDEYDPFELSKDTFKYKTTLKKKIGEMPPKPSMGLRKQDMLDVVQYDKLDATPFGHYSKMIHPNSNSSKLASKKMKSDVEFDDFTKEEKSPWENVRGKKILQKIEQKTTQQLANGFQEESGRKQAKRTTIPGAKK</sequence>
<gene>
    <name evidence="3" type="ORF">C9374_000643</name>
</gene>
<evidence type="ECO:0000256" key="1">
    <source>
        <dbReference type="ARBA" id="ARBA00007753"/>
    </source>
</evidence>
<reference evidence="3 4" key="1">
    <citation type="journal article" date="2018" name="BMC Genomics">
        <title>The genome of Naegleria lovaniensis, the basis for a comparative approach to unravel pathogenicity factors of the human pathogenic amoeba N. fowleri.</title>
        <authorList>
            <person name="Liechti N."/>
            <person name="Schurch N."/>
            <person name="Bruggmann R."/>
            <person name="Wittwer M."/>
        </authorList>
    </citation>
    <scope>NUCLEOTIDE SEQUENCE [LARGE SCALE GENOMIC DNA]</scope>
    <source>
        <strain evidence="3 4">ATCC 30569</strain>
    </source>
</reference>